<evidence type="ECO:0000313" key="2">
    <source>
        <dbReference type="EMBL" id="AHJ12434.1"/>
    </source>
</evidence>
<keyword evidence="1" id="KW-1133">Transmembrane helix</keyword>
<organism evidence="2 3">
    <name type="scientific">Sulfurospirillum multivorans (strain DM 12446 / JCM 15788 / NBRC 109480)</name>
    <dbReference type="NCBI Taxonomy" id="1150621"/>
    <lineage>
        <taxon>Bacteria</taxon>
        <taxon>Pseudomonadati</taxon>
        <taxon>Campylobacterota</taxon>
        <taxon>Epsilonproteobacteria</taxon>
        <taxon>Campylobacterales</taxon>
        <taxon>Sulfurospirillaceae</taxon>
        <taxon>Sulfurospirillum</taxon>
    </lineage>
</organism>
<reference evidence="2 3" key="1">
    <citation type="journal article" date="2014" name="Environ. Microbiol.">
        <title>Insights into organohalide respiration and the versatile catabolism of Sulfurospirillum multivorans gained from comparative genomics and physiological studies.</title>
        <authorList>
            <person name="Goris T."/>
            <person name="Schubert T."/>
            <person name="Gadkari J."/>
            <person name="Wubet T."/>
            <person name="Tarkka M."/>
            <person name="Buscot F."/>
            <person name="Adrian L."/>
            <person name="Diekert G."/>
        </authorList>
    </citation>
    <scope>NUCLEOTIDE SEQUENCE [LARGE SCALE GENOMIC DNA]</scope>
    <source>
        <strain evidence="3">DM 12446 / JCM 15788 / NBRC 109480</strain>
    </source>
</reference>
<gene>
    <name evidence="2" type="ORF">SMUL_1169</name>
</gene>
<proteinExistence type="predicted"/>
<sequence length="58" mass="6807">MKFIILVSLLFNFSYALDFFVIPVTDNIAFNYFFSFPVWITIVSIPVMMSLTILKHIK</sequence>
<dbReference type="EMBL" id="CP007201">
    <property type="protein sequence ID" value="AHJ12434.1"/>
    <property type="molecule type" value="Genomic_DNA"/>
</dbReference>
<evidence type="ECO:0000256" key="1">
    <source>
        <dbReference type="SAM" id="Phobius"/>
    </source>
</evidence>
<dbReference type="KEGG" id="smul:SMUL_1169"/>
<protein>
    <submittedName>
        <fullName evidence="2">Membrane protein</fullName>
    </submittedName>
</protein>
<dbReference type="AlphaFoldDB" id="A0AA86AL18"/>
<feature type="transmembrane region" description="Helical" evidence="1">
    <location>
        <begin position="32"/>
        <end position="54"/>
    </location>
</feature>
<accession>A0AA86AL18</accession>
<keyword evidence="1" id="KW-0812">Transmembrane</keyword>
<dbReference type="Proteomes" id="UP000019322">
    <property type="component" value="Chromosome"/>
</dbReference>
<keyword evidence="1" id="KW-0472">Membrane</keyword>
<evidence type="ECO:0000313" key="3">
    <source>
        <dbReference type="Proteomes" id="UP000019322"/>
    </source>
</evidence>
<name>A0AA86AL18_SULMK</name>